<keyword evidence="5" id="KW-0479">Metal-binding</keyword>
<evidence type="ECO:0000313" key="11">
    <source>
        <dbReference type="Proteomes" id="UP001558652"/>
    </source>
</evidence>
<comment type="cofactor">
    <cofactor evidence="1">
        <name>Zn(2+)</name>
        <dbReference type="ChEBI" id="CHEBI:29105"/>
    </cofactor>
</comment>
<feature type="domain" description="Prenyltransferase alpha-alpha toroid" evidence="9">
    <location>
        <begin position="2"/>
        <end position="221"/>
    </location>
</feature>
<keyword evidence="6" id="KW-0677">Repeat</keyword>
<keyword evidence="11" id="KW-1185">Reference proteome</keyword>
<evidence type="ECO:0000313" key="10">
    <source>
        <dbReference type="EMBL" id="KAL1129900.1"/>
    </source>
</evidence>
<dbReference type="SUPFAM" id="SSF48239">
    <property type="entry name" value="Terpenoid cyclases/Protein prenyltransferases"/>
    <property type="match status" value="1"/>
</dbReference>
<accession>A0ABD0YF11</accession>
<evidence type="ECO:0000256" key="8">
    <source>
        <dbReference type="SAM" id="SignalP"/>
    </source>
</evidence>
<dbReference type="Proteomes" id="UP001558652">
    <property type="component" value="Unassembled WGS sequence"/>
</dbReference>
<dbReference type="GO" id="GO:0046872">
    <property type="term" value="F:metal ion binding"/>
    <property type="evidence" value="ECO:0007669"/>
    <property type="project" value="UniProtKB-KW"/>
</dbReference>
<evidence type="ECO:0000256" key="6">
    <source>
        <dbReference type="ARBA" id="ARBA00022737"/>
    </source>
</evidence>
<dbReference type="InterPro" id="IPR008930">
    <property type="entry name" value="Terpenoid_cyclase/PrenylTrfase"/>
</dbReference>
<evidence type="ECO:0000256" key="4">
    <source>
        <dbReference type="ARBA" id="ARBA00022679"/>
    </source>
</evidence>
<keyword evidence="7" id="KW-0862">Zinc</keyword>
<sequence>FQCLDCSRTWLCFWITHSLSLLKCEINVPIKSWIVQFLKRCQCEDGGFGGGPGQYAHLAPTYAAVNALCSLGTTEAYKIIDRKNLLKFLWSVRVGDGSFSMHIDGEVDIRSVYCALVVAKLTNIYNDKLFENSAEWIARCQTYEGGFSCTPGMEAHGGYSFCGIASLYLLSSHHLCNLKLLLRWTANKQMNYEGGFQGRTNKLVDGCYSFWQGASMALMHTILSRNSSTG</sequence>
<dbReference type="GO" id="GO:0004659">
    <property type="term" value="F:prenyltransferase activity"/>
    <property type="evidence" value="ECO:0007669"/>
    <property type="project" value="UniProtKB-KW"/>
</dbReference>
<dbReference type="Gene3D" id="1.50.10.20">
    <property type="match status" value="1"/>
</dbReference>
<comment type="caution">
    <text evidence="10">The sequence shown here is derived from an EMBL/GenBank/DDBJ whole genome shotgun (WGS) entry which is preliminary data.</text>
</comment>
<gene>
    <name evidence="10" type="ORF">AAG570_012844</name>
</gene>
<proteinExistence type="inferred from homology"/>
<dbReference type="PANTHER" id="PTHR11774:SF6">
    <property type="entry name" value="PROTEIN FARNESYLTRANSFERASE SUBUNIT BETA"/>
    <property type="match status" value="1"/>
</dbReference>
<evidence type="ECO:0000256" key="1">
    <source>
        <dbReference type="ARBA" id="ARBA00001947"/>
    </source>
</evidence>
<evidence type="ECO:0000259" key="9">
    <source>
        <dbReference type="Pfam" id="PF00432"/>
    </source>
</evidence>
<keyword evidence="8" id="KW-0732">Signal</keyword>
<evidence type="ECO:0000256" key="3">
    <source>
        <dbReference type="ARBA" id="ARBA00022602"/>
    </source>
</evidence>
<evidence type="ECO:0000256" key="7">
    <source>
        <dbReference type="ARBA" id="ARBA00022833"/>
    </source>
</evidence>
<dbReference type="Pfam" id="PF00432">
    <property type="entry name" value="Prenyltrans"/>
    <property type="match status" value="1"/>
</dbReference>
<keyword evidence="4" id="KW-0808">Transferase</keyword>
<feature type="non-terminal residue" evidence="10">
    <location>
        <position position="1"/>
    </location>
</feature>
<protein>
    <recommendedName>
        <fullName evidence="9">Prenyltransferase alpha-alpha toroid domain-containing protein</fullName>
    </recommendedName>
</protein>
<organism evidence="10 11">
    <name type="scientific">Ranatra chinensis</name>
    <dbReference type="NCBI Taxonomy" id="642074"/>
    <lineage>
        <taxon>Eukaryota</taxon>
        <taxon>Metazoa</taxon>
        <taxon>Ecdysozoa</taxon>
        <taxon>Arthropoda</taxon>
        <taxon>Hexapoda</taxon>
        <taxon>Insecta</taxon>
        <taxon>Pterygota</taxon>
        <taxon>Neoptera</taxon>
        <taxon>Paraneoptera</taxon>
        <taxon>Hemiptera</taxon>
        <taxon>Heteroptera</taxon>
        <taxon>Panheteroptera</taxon>
        <taxon>Nepomorpha</taxon>
        <taxon>Nepidae</taxon>
        <taxon>Ranatrinae</taxon>
        <taxon>Ranatra</taxon>
    </lineage>
</organism>
<evidence type="ECO:0000256" key="5">
    <source>
        <dbReference type="ARBA" id="ARBA00022723"/>
    </source>
</evidence>
<keyword evidence="3" id="KW-0637">Prenyltransferase</keyword>
<comment type="similarity">
    <text evidence="2">Belongs to the protein prenyltransferase subunit beta family.</text>
</comment>
<name>A0ABD0YF11_9HEMI</name>
<dbReference type="InterPro" id="IPR045089">
    <property type="entry name" value="PGGT1B-like"/>
</dbReference>
<dbReference type="AlphaFoldDB" id="A0ABD0YF11"/>
<feature type="chain" id="PRO_5044751474" description="Prenyltransferase alpha-alpha toroid domain-containing protein" evidence="8">
    <location>
        <begin position="21"/>
        <end position="230"/>
    </location>
</feature>
<dbReference type="InterPro" id="IPR001330">
    <property type="entry name" value="Prenyltrans"/>
</dbReference>
<evidence type="ECO:0000256" key="2">
    <source>
        <dbReference type="ARBA" id="ARBA00010497"/>
    </source>
</evidence>
<dbReference type="PANTHER" id="PTHR11774">
    <property type="entry name" value="GERANYLGERANYL TRANSFERASE TYPE BETA SUBUNIT"/>
    <property type="match status" value="1"/>
</dbReference>
<feature type="signal peptide" evidence="8">
    <location>
        <begin position="1"/>
        <end position="20"/>
    </location>
</feature>
<dbReference type="EMBL" id="JBFDAA010000008">
    <property type="protein sequence ID" value="KAL1129900.1"/>
    <property type="molecule type" value="Genomic_DNA"/>
</dbReference>
<reference evidence="10 11" key="1">
    <citation type="submission" date="2024-07" db="EMBL/GenBank/DDBJ databases">
        <title>Chromosome-level genome assembly of the water stick insect Ranatra chinensis (Heteroptera: Nepidae).</title>
        <authorList>
            <person name="Liu X."/>
        </authorList>
    </citation>
    <scope>NUCLEOTIDE SEQUENCE [LARGE SCALE GENOMIC DNA]</scope>
    <source>
        <strain evidence="10">Cailab_2021Rc</strain>
        <tissue evidence="10">Muscle</tissue>
    </source>
</reference>